<comment type="caution">
    <text evidence="2">The sequence shown here is derived from an EMBL/GenBank/DDBJ whole genome shotgun (WGS) entry which is preliminary data.</text>
</comment>
<dbReference type="AlphaFoldDB" id="A0A409VXC6"/>
<feature type="compositionally biased region" description="Basic residues" evidence="1">
    <location>
        <begin position="278"/>
        <end position="296"/>
    </location>
</feature>
<dbReference type="Proteomes" id="UP000284842">
    <property type="component" value="Unassembled WGS sequence"/>
</dbReference>
<keyword evidence="3" id="KW-1185">Reference proteome</keyword>
<organism evidence="2 3">
    <name type="scientific">Panaeolus cyanescens</name>
    <dbReference type="NCBI Taxonomy" id="181874"/>
    <lineage>
        <taxon>Eukaryota</taxon>
        <taxon>Fungi</taxon>
        <taxon>Dikarya</taxon>
        <taxon>Basidiomycota</taxon>
        <taxon>Agaricomycotina</taxon>
        <taxon>Agaricomycetes</taxon>
        <taxon>Agaricomycetidae</taxon>
        <taxon>Agaricales</taxon>
        <taxon>Agaricineae</taxon>
        <taxon>Galeropsidaceae</taxon>
        <taxon>Panaeolus</taxon>
    </lineage>
</organism>
<evidence type="ECO:0000256" key="1">
    <source>
        <dbReference type="SAM" id="MobiDB-lite"/>
    </source>
</evidence>
<feature type="region of interest" description="Disordered" evidence="1">
    <location>
        <begin position="274"/>
        <end position="296"/>
    </location>
</feature>
<gene>
    <name evidence="2" type="ORF">CVT24_000554</name>
</gene>
<dbReference type="OrthoDB" id="3364132at2759"/>
<proteinExistence type="predicted"/>
<accession>A0A409VXC6</accession>
<evidence type="ECO:0000313" key="3">
    <source>
        <dbReference type="Proteomes" id="UP000284842"/>
    </source>
</evidence>
<protein>
    <submittedName>
        <fullName evidence="2">Uncharacterized protein</fullName>
    </submittedName>
</protein>
<dbReference type="EMBL" id="NHTK01005937">
    <property type="protein sequence ID" value="PPQ70870.1"/>
    <property type="molecule type" value="Genomic_DNA"/>
</dbReference>
<name>A0A409VXC6_9AGAR</name>
<sequence length="296" mass="34116">MRSENFSSWIEVDGKKLPEFQVEETKENGIKYLTCWIPSEAGKVIIDPYWYPYAYVCVHDTDREINVGFGIGIDGKDLPGRVLFRLDKDSEEEPDNPSAIVRGFQPSRKKFQPFAFSKCIILPDDDTTGPEPGSKVGQIEVDLTEVEFRKSKKRKRVKEVSTPARGVNERRHKGIIHCVELGEAVKLEEECDEVELDVVDCISSSRDLVTFVLPWIIYIDVLRAERIAPPLIHPEVIRLDQDSEDEIKEEELDRRIEFFKNEAESLKKQLEAFDQKEKRRALRPRPGGRTKSKPKD</sequence>
<dbReference type="InParanoid" id="A0A409VXC6"/>
<evidence type="ECO:0000313" key="2">
    <source>
        <dbReference type="EMBL" id="PPQ70870.1"/>
    </source>
</evidence>
<reference evidence="2 3" key="1">
    <citation type="journal article" date="2018" name="Evol. Lett.">
        <title>Horizontal gene cluster transfer increased hallucinogenic mushroom diversity.</title>
        <authorList>
            <person name="Reynolds H.T."/>
            <person name="Vijayakumar V."/>
            <person name="Gluck-Thaler E."/>
            <person name="Korotkin H.B."/>
            <person name="Matheny P.B."/>
            <person name="Slot J.C."/>
        </authorList>
    </citation>
    <scope>NUCLEOTIDE SEQUENCE [LARGE SCALE GENOMIC DNA]</scope>
    <source>
        <strain evidence="2 3">2629</strain>
    </source>
</reference>